<evidence type="ECO:0000313" key="2">
    <source>
        <dbReference type="EMBL" id="KAH7306773.1"/>
    </source>
</evidence>
<accession>A0A8T2S5P5</accession>
<dbReference type="PANTHER" id="PTHR31509">
    <property type="entry name" value="BPS1-LIKE PROTEIN"/>
    <property type="match status" value="1"/>
</dbReference>
<keyword evidence="1" id="KW-1133">Transmembrane helix</keyword>
<comment type="caution">
    <text evidence="2">The sequence shown here is derived from an EMBL/GenBank/DDBJ whole genome shotgun (WGS) entry which is preliminary data.</text>
</comment>
<dbReference type="EMBL" id="CM035427">
    <property type="protein sequence ID" value="KAH7306773.1"/>
    <property type="molecule type" value="Genomic_DNA"/>
</dbReference>
<name>A0A8T2S5P5_CERRI</name>
<dbReference type="InterPro" id="IPR004320">
    <property type="entry name" value="BPS1_pln"/>
</dbReference>
<keyword evidence="1" id="KW-0472">Membrane</keyword>
<feature type="transmembrane region" description="Helical" evidence="1">
    <location>
        <begin position="201"/>
        <end position="223"/>
    </location>
</feature>
<reference evidence="2" key="1">
    <citation type="submission" date="2021-08" db="EMBL/GenBank/DDBJ databases">
        <title>WGS assembly of Ceratopteris richardii.</title>
        <authorList>
            <person name="Marchant D.B."/>
            <person name="Chen G."/>
            <person name="Jenkins J."/>
            <person name="Shu S."/>
            <person name="Leebens-Mack J."/>
            <person name="Grimwood J."/>
            <person name="Schmutz J."/>
            <person name="Soltis P."/>
            <person name="Soltis D."/>
            <person name="Chen Z.-H."/>
        </authorList>
    </citation>
    <scope>NUCLEOTIDE SEQUENCE</scope>
    <source>
        <strain evidence="2">Whitten #5841</strain>
        <tissue evidence="2">Leaf</tissue>
    </source>
</reference>
<dbReference type="AlphaFoldDB" id="A0A8T2S5P5"/>
<dbReference type="GO" id="GO:0048367">
    <property type="term" value="P:shoot system development"/>
    <property type="evidence" value="ECO:0007669"/>
    <property type="project" value="InterPro"/>
</dbReference>
<dbReference type="GO" id="GO:0048364">
    <property type="term" value="P:root development"/>
    <property type="evidence" value="ECO:0007669"/>
    <property type="project" value="InterPro"/>
</dbReference>
<dbReference type="OrthoDB" id="694709at2759"/>
<gene>
    <name evidence="2" type="ORF">KP509_22G029400</name>
</gene>
<organism evidence="2 3">
    <name type="scientific">Ceratopteris richardii</name>
    <name type="common">Triangle waterfern</name>
    <dbReference type="NCBI Taxonomy" id="49495"/>
    <lineage>
        <taxon>Eukaryota</taxon>
        <taxon>Viridiplantae</taxon>
        <taxon>Streptophyta</taxon>
        <taxon>Embryophyta</taxon>
        <taxon>Tracheophyta</taxon>
        <taxon>Polypodiopsida</taxon>
        <taxon>Polypodiidae</taxon>
        <taxon>Polypodiales</taxon>
        <taxon>Pteridineae</taxon>
        <taxon>Pteridaceae</taxon>
        <taxon>Parkerioideae</taxon>
        <taxon>Ceratopteris</taxon>
    </lineage>
</organism>
<dbReference type="Proteomes" id="UP000825935">
    <property type="component" value="Chromosome 22"/>
</dbReference>
<proteinExistence type="predicted"/>
<keyword evidence="3" id="KW-1185">Reference proteome</keyword>
<sequence length="351" mass="39401">MSCSSLFTSLGAAMQSISSHRYTFKDLDNVAKSNPTLLPFESELSSRLEQLKSTHETEHLGIEWLCHATKMVLSTHSSAEVFVLDIHVSASIGSRKWIDSFLDNTICLLDTCVDLKAAIAEIRNYYGHIKIALRAVEKDPIGEISVKRYMKALKKCIDALKRKDDAVNHLGQRRSKLECCSSMLRRMAERLNIEDDSNGNFFMVMYAAQVITIFICSLLSTALSFKPRRSLSSACISGQSSWSLSLNTLQHKVQGEIEKKKCRGANAVLEELDMADITIRNFHNMIEKILNGKSSSDKIAQILKVKESAKVLEALLTDLQQGIPTLEVHVENIYRNLLRSRIVFLNMELGS</sequence>
<evidence type="ECO:0000256" key="1">
    <source>
        <dbReference type="SAM" id="Phobius"/>
    </source>
</evidence>
<dbReference type="Pfam" id="PF03087">
    <property type="entry name" value="BPS1"/>
    <property type="match status" value="1"/>
</dbReference>
<protein>
    <submittedName>
        <fullName evidence="2">Uncharacterized protein</fullName>
    </submittedName>
</protein>
<evidence type="ECO:0000313" key="3">
    <source>
        <dbReference type="Proteomes" id="UP000825935"/>
    </source>
</evidence>
<keyword evidence="1" id="KW-0812">Transmembrane</keyword>